<feature type="compositionally biased region" description="Basic and acidic residues" evidence="2">
    <location>
        <begin position="521"/>
        <end position="530"/>
    </location>
</feature>
<feature type="compositionally biased region" description="Polar residues" evidence="2">
    <location>
        <begin position="1164"/>
        <end position="1173"/>
    </location>
</feature>
<feature type="compositionally biased region" description="Low complexity" evidence="2">
    <location>
        <begin position="507"/>
        <end position="519"/>
    </location>
</feature>
<feature type="compositionally biased region" description="Low complexity" evidence="2">
    <location>
        <begin position="50"/>
        <end position="61"/>
    </location>
</feature>
<evidence type="ECO:0000256" key="2">
    <source>
        <dbReference type="SAM" id="MobiDB-lite"/>
    </source>
</evidence>
<gene>
    <name evidence="3" type="ORF">SNEC2469_LOCUS2956</name>
</gene>
<dbReference type="EMBL" id="CAJNJA010007303">
    <property type="protein sequence ID" value="CAE7222968.1"/>
    <property type="molecule type" value="Genomic_DNA"/>
</dbReference>
<feature type="region of interest" description="Disordered" evidence="2">
    <location>
        <begin position="546"/>
        <end position="565"/>
    </location>
</feature>
<feature type="compositionally biased region" description="Polar residues" evidence="2">
    <location>
        <begin position="470"/>
        <end position="481"/>
    </location>
</feature>
<feature type="region of interest" description="Disordered" evidence="2">
    <location>
        <begin position="305"/>
        <end position="326"/>
    </location>
</feature>
<reference evidence="3" key="1">
    <citation type="submission" date="2021-02" db="EMBL/GenBank/DDBJ databases">
        <authorList>
            <person name="Dougan E. K."/>
            <person name="Rhodes N."/>
            <person name="Thang M."/>
            <person name="Chan C."/>
        </authorList>
    </citation>
    <scope>NUCLEOTIDE SEQUENCE</scope>
</reference>
<evidence type="ECO:0000313" key="4">
    <source>
        <dbReference type="Proteomes" id="UP000601435"/>
    </source>
</evidence>
<evidence type="ECO:0000313" key="3">
    <source>
        <dbReference type="EMBL" id="CAE7222968.1"/>
    </source>
</evidence>
<feature type="region of interest" description="Disordered" evidence="2">
    <location>
        <begin position="29"/>
        <end position="62"/>
    </location>
</feature>
<feature type="compositionally biased region" description="Basic and acidic residues" evidence="2">
    <location>
        <begin position="312"/>
        <end position="324"/>
    </location>
</feature>
<feature type="compositionally biased region" description="Basic and acidic residues" evidence="2">
    <location>
        <begin position="1290"/>
        <end position="1300"/>
    </location>
</feature>
<feature type="compositionally biased region" description="Basic and acidic residues" evidence="2">
    <location>
        <begin position="1177"/>
        <end position="1187"/>
    </location>
</feature>
<keyword evidence="4" id="KW-1185">Reference proteome</keyword>
<keyword evidence="1" id="KW-0175">Coiled coil</keyword>
<evidence type="ECO:0000256" key="1">
    <source>
        <dbReference type="SAM" id="Coils"/>
    </source>
</evidence>
<feature type="compositionally biased region" description="Low complexity" evidence="2">
    <location>
        <begin position="546"/>
        <end position="559"/>
    </location>
</feature>
<feature type="region of interest" description="Disordered" evidence="2">
    <location>
        <begin position="1035"/>
        <end position="1061"/>
    </location>
</feature>
<feature type="region of interest" description="Disordered" evidence="2">
    <location>
        <begin position="1113"/>
        <end position="1220"/>
    </location>
</feature>
<comment type="caution">
    <text evidence="3">The sequence shown here is derived from an EMBL/GenBank/DDBJ whole genome shotgun (WGS) entry which is preliminary data.</text>
</comment>
<proteinExistence type="predicted"/>
<name>A0A812K8J2_9DINO</name>
<dbReference type="OrthoDB" id="440318at2759"/>
<feature type="compositionally biased region" description="Basic and acidic residues" evidence="2">
    <location>
        <begin position="1197"/>
        <end position="1220"/>
    </location>
</feature>
<sequence length="1326" mass="143318">MAEDFVANDAALAEGTAVATEEALALAQALGTDEDRKEPLKDMKEERPNSSRTPSVSSRQSIHVAVPSNVRPGEKFFVVVDDMEYEVIAPEDCMPGEMIAMDIMSDLRYWEDAPAVIVYPDPDGGDRPGSNWNESKEYEASVAESVATDASIVQITVPDDCKAGDTFFAAVNGLEYEILVPKGSNPGDVITLEVPSKHAVGKFAVPAATDVPSILVRDAMTSQGSSETDIFAEISVPENTYPGQTFVAIIDKTEFEVPVPDGYGPGDRMTLQVPSRGFMPRPLPSELREMRQELQEVRQELQAVRQVQMSQKRAEESTQHESKSSGDSNFIEIFIPPDCYAGDVFIVEVDDVEFEMVVPEGCTPGEVIYMDVREGAGYPANELSSKQKSSSRPASAVKKKILQELAKEQLAREAAAAAAAVLEITIPDDCYPGDVFVIEVNGVDIELVVPNECQPGEVIYMDLLPEGRVTNSRPASGTTATDKSHSRPASARKKGKAMGTEEPSEPEPGTEGAPEAPASTKLEEKPGKPEAEEETATLQATAPALEAAAPAPAAPAAPEGRAASGSIAGTEEDLVEIVVPEDCAPGDKFVAVFEMELKVPEGCEGGDVLVAAMPHAIPEAELDTTGSTSALGKTLEAMGWTKEIENLKQEMENLKQERLKQLPEPEVQPSAKEEDDIQNLKKEIHHLKEEHARLLAQSLHAANKQQMERVDVKEKMTKEMATLRREVRKLKQAIKEPPPSIMNLLGAQAAEIPVLDMHFKLDGELSSFDEADFTNSLAETLGVNKSLIQIRLSPGSVIVDASISVSDSSVLHRAEEVLRLEKDELSRRLGSTVLEPPRFVLMAQGPQLGKEKSLSNETPRSSGVDVVDVTIPDGIHAGDVFYAEVNGVEFKVVVPENCGPGKIIEMEVPSSLTQEGLGPVTSRSSSYEAQEPLSEIVEVVIPPGACAAGGFIATLHGKDYEISVPEGGQEGDTIEIDLVGLSQPSSRSSQASKIYEVVVPDFLKAGDLFIAQLEGKEYEIPVPYSCRGGDVIEVDVSGLSEPPSSASQGASQGASQDRPDHTFGVVIPATLCAHDSFTIMVHGKEFEISVPEGKQGGDEIVVEFAGLTPLAGSKLTPAMDEEEDVSATPTEGSIAPGSEAAEGEITDEAAPVDSGRCNEEPASKRSTGMQPSALQDALREEHPDVEHASAPQVGGKEILERIQPEPKPEVHEEDCGKERDAAVENACMQAEEEAERQRLEYLERQAIEEAERLRREEEEREAARIAAEKAAEEAERQRIEDLKRQALEEAERAAREEAARENACMQAEEEAERQRLEYLKRQAIEE</sequence>
<dbReference type="PANTHER" id="PTHR18949">
    <property type="entry name" value="CALDESMON"/>
    <property type="match status" value="1"/>
</dbReference>
<feature type="compositionally biased region" description="Low complexity" evidence="2">
    <location>
        <begin position="1044"/>
        <end position="1056"/>
    </location>
</feature>
<feature type="non-terminal residue" evidence="3">
    <location>
        <position position="1326"/>
    </location>
</feature>
<feature type="coiled-coil region" evidence="1">
    <location>
        <begin position="637"/>
        <end position="733"/>
    </location>
</feature>
<dbReference type="PANTHER" id="PTHR18949:SF3">
    <property type="entry name" value="CALDESMON"/>
    <property type="match status" value="1"/>
</dbReference>
<accession>A0A812K8J2</accession>
<feature type="compositionally biased region" description="Basic and acidic residues" evidence="2">
    <location>
        <begin position="33"/>
        <end position="49"/>
    </location>
</feature>
<dbReference type="Proteomes" id="UP000601435">
    <property type="component" value="Unassembled WGS sequence"/>
</dbReference>
<organism evidence="3 4">
    <name type="scientific">Symbiodinium necroappetens</name>
    <dbReference type="NCBI Taxonomy" id="1628268"/>
    <lineage>
        <taxon>Eukaryota</taxon>
        <taxon>Sar</taxon>
        <taxon>Alveolata</taxon>
        <taxon>Dinophyceae</taxon>
        <taxon>Suessiales</taxon>
        <taxon>Symbiodiniaceae</taxon>
        <taxon>Symbiodinium</taxon>
    </lineage>
</organism>
<feature type="region of interest" description="Disordered" evidence="2">
    <location>
        <begin position="470"/>
        <end position="537"/>
    </location>
</feature>
<protein>
    <submittedName>
        <fullName evidence="3">Uncharacterized protein</fullName>
    </submittedName>
</protein>
<feature type="region of interest" description="Disordered" evidence="2">
    <location>
        <begin position="1290"/>
        <end position="1311"/>
    </location>
</feature>